<sequence length="150" mass="14727">MVGNGAGSGGEAGDGGQELEAAAAMVAATPAISGAGDWPGENQGRKWSAVVAAARPVAAGSGGAPCSRRRPNRAATPGGGAGGTPASDGMGKERLEVSRRHSFVVRPRASVCGRVARAGRHELSANMRKRGVGLARGGTGSGSAWLGLAE</sequence>
<dbReference type="Proteomes" id="UP000008022">
    <property type="component" value="Unassembled WGS sequence"/>
</dbReference>
<protein>
    <submittedName>
        <fullName evidence="2">Uncharacterized protein</fullName>
    </submittedName>
</protein>
<dbReference type="AlphaFoldDB" id="A0A0E0MX09"/>
<dbReference type="HOGENOM" id="CLU_088751_0_0_1"/>
<feature type="region of interest" description="Disordered" evidence="1">
    <location>
        <begin position="1"/>
        <end position="21"/>
    </location>
</feature>
<dbReference type="Gramene" id="ORUFI01G19150.1">
    <property type="protein sequence ID" value="ORUFI01G19150.1"/>
    <property type="gene ID" value="ORUFI01G19150"/>
</dbReference>
<evidence type="ECO:0000313" key="3">
    <source>
        <dbReference type="Proteomes" id="UP000008022"/>
    </source>
</evidence>
<reference evidence="2" key="2">
    <citation type="submission" date="2015-06" db="UniProtKB">
        <authorList>
            <consortium name="EnsemblPlants"/>
        </authorList>
    </citation>
    <scope>IDENTIFICATION</scope>
</reference>
<dbReference type="EnsemblPlants" id="ORUFI01G19150.1">
    <property type="protein sequence ID" value="ORUFI01G19150.1"/>
    <property type="gene ID" value="ORUFI01G19150"/>
</dbReference>
<evidence type="ECO:0000256" key="1">
    <source>
        <dbReference type="SAM" id="MobiDB-lite"/>
    </source>
</evidence>
<keyword evidence="3" id="KW-1185">Reference proteome</keyword>
<organism evidence="2 3">
    <name type="scientific">Oryza rufipogon</name>
    <name type="common">Brownbeard rice</name>
    <name type="synonym">Asian wild rice</name>
    <dbReference type="NCBI Taxonomy" id="4529"/>
    <lineage>
        <taxon>Eukaryota</taxon>
        <taxon>Viridiplantae</taxon>
        <taxon>Streptophyta</taxon>
        <taxon>Embryophyta</taxon>
        <taxon>Tracheophyta</taxon>
        <taxon>Spermatophyta</taxon>
        <taxon>Magnoliopsida</taxon>
        <taxon>Liliopsida</taxon>
        <taxon>Poales</taxon>
        <taxon>Poaceae</taxon>
        <taxon>BOP clade</taxon>
        <taxon>Oryzoideae</taxon>
        <taxon>Oryzeae</taxon>
        <taxon>Oryzinae</taxon>
        <taxon>Oryza</taxon>
    </lineage>
</organism>
<proteinExistence type="predicted"/>
<feature type="region of interest" description="Disordered" evidence="1">
    <location>
        <begin position="58"/>
        <end position="91"/>
    </location>
</feature>
<feature type="compositionally biased region" description="Gly residues" evidence="1">
    <location>
        <begin position="1"/>
        <end position="16"/>
    </location>
</feature>
<evidence type="ECO:0000313" key="2">
    <source>
        <dbReference type="EnsemblPlants" id="ORUFI01G19150.1"/>
    </source>
</evidence>
<name>A0A0E0MX09_ORYRU</name>
<reference evidence="3" key="1">
    <citation type="submission" date="2013-06" db="EMBL/GenBank/DDBJ databases">
        <authorList>
            <person name="Zhao Q."/>
        </authorList>
    </citation>
    <scope>NUCLEOTIDE SEQUENCE</scope>
    <source>
        <strain evidence="3">cv. W1943</strain>
    </source>
</reference>
<accession>A0A0E0MX09</accession>